<feature type="region of interest" description="Disordered" evidence="1">
    <location>
        <begin position="146"/>
        <end position="195"/>
    </location>
</feature>
<dbReference type="InterPro" id="IPR011320">
    <property type="entry name" value="RNase_H1_N"/>
</dbReference>
<dbReference type="InterPro" id="IPR009027">
    <property type="entry name" value="Ribosomal_bL9/RNase_H1_N"/>
</dbReference>
<name>A0A067PHC2_9AGAM</name>
<gene>
    <name evidence="3" type="ORF">JAAARDRAFT_196936</name>
</gene>
<dbReference type="Gene3D" id="3.40.970.10">
    <property type="entry name" value="Ribonuclease H1, N-terminal domain"/>
    <property type="match status" value="1"/>
</dbReference>
<feature type="compositionally biased region" description="Basic and acidic residues" evidence="1">
    <location>
        <begin position="1"/>
        <end position="11"/>
    </location>
</feature>
<evidence type="ECO:0000313" key="3">
    <source>
        <dbReference type="EMBL" id="KDQ54199.1"/>
    </source>
</evidence>
<dbReference type="Proteomes" id="UP000027265">
    <property type="component" value="Unassembled WGS sequence"/>
</dbReference>
<evidence type="ECO:0000259" key="2">
    <source>
        <dbReference type="Pfam" id="PF01693"/>
    </source>
</evidence>
<dbReference type="InterPro" id="IPR037056">
    <property type="entry name" value="RNase_H1_N_sf"/>
</dbReference>
<dbReference type="EMBL" id="KL197730">
    <property type="protein sequence ID" value="KDQ54199.1"/>
    <property type="molecule type" value="Genomic_DNA"/>
</dbReference>
<keyword evidence="4" id="KW-1185">Reference proteome</keyword>
<accession>A0A067PHC2</accession>
<protein>
    <recommendedName>
        <fullName evidence="2">Ribonuclease H1 N-terminal domain-containing protein</fullName>
    </recommendedName>
</protein>
<feature type="domain" description="Ribonuclease H1 N-terminal" evidence="2">
    <location>
        <begin position="196"/>
        <end position="237"/>
    </location>
</feature>
<dbReference type="SUPFAM" id="SSF55658">
    <property type="entry name" value="L9 N-domain-like"/>
    <property type="match status" value="1"/>
</dbReference>
<dbReference type="AlphaFoldDB" id="A0A067PHC2"/>
<evidence type="ECO:0000313" key="4">
    <source>
        <dbReference type="Proteomes" id="UP000027265"/>
    </source>
</evidence>
<feature type="region of interest" description="Disordered" evidence="1">
    <location>
        <begin position="1"/>
        <end position="62"/>
    </location>
</feature>
<reference evidence="4" key="1">
    <citation type="journal article" date="2014" name="Proc. Natl. Acad. Sci. U.S.A.">
        <title>Extensive sampling of basidiomycete genomes demonstrates inadequacy of the white-rot/brown-rot paradigm for wood decay fungi.</title>
        <authorList>
            <person name="Riley R."/>
            <person name="Salamov A.A."/>
            <person name="Brown D.W."/>
            <person name="Nagy L.G."/>
            <person name="Floudas D."/>
            <person name="Held B.W."/>
            <person name="Levasseur A."/>
            <person name="Lombard V."/>
            <person name="Morin E."/>
            <person name="Otillar R."/>
            <person name="Lindquist E.A."/>
            <person name="Sun H."/>
            <person name="LaButti K.M."/>
            <person name="Schmutz J."/>
            <person name="Jabbour D."/>
            <person name="Luo H."/>
            <person name="Baker S.E."/>
            <person name="Pisabarro A.G."/>
            <person name="Walton J.D."/>
            <person name="Blanchette R.A."/>
            <person name="Henrissat B."/>
            <person name="Martin F."/>
            <person name="Cullen D."/>
            <person name="Hibbett D.S."/>
            <person name="Grigoriev I.V."/>
        </authorList>
    </citation>
    <scope>NUCLEOTIDE SEQUENCE [LARGE SCALE GENOMIC DNA]</scope>
    <source>
        <strain evidence="4">MUCL 33604</strain>
    </source>
</reference>
<organism evidence="3 4">
    <name type="scientific">Jaapia argillacea MUCL 33604</name>
    <dbReference type="NCBI Taxonomy" id="933084"/>
    <lineage>
        <taxon>Eukaryota</taxon>
        <taxon>Fungi</taxon>
        <taxon>Dikarya</taxon>
        <taxon>Basidiomycota</taxon>
        <taxon>Agaricomycotina</taxon>
        <taxon>Agaricomycetes</taxon>
        <taxon>Agaricomycetidae</taxon>
        <taxon>Jaapiales</taxon>
        <taxon>Jaapiaceae</taxon>
        <taxon>Jaapia</taxon>
    </lineage>
</organism>
<proteinExistence type="predicted"/>
<feature type="compositionally biased region" description="Low complexity" evidence="1">
    <location>
        <begin position="146"/>
        <end position="167"/>
    </location>
</feature>
<evidence type="ECO:0000256" key="1">
    <source>
        <dbReference type="SAM" id="MobiDB-lite"/>
    </source>
</evidence>
<dbReference type="HOGENOM" id="CLU_1026974_0_0_1"/>
<sequence>MAQQKAIERNASDVPKNIPPPIPWSTRPKNPAAYTRLPLPLPESNPSSISTERASTLPPPVPPKPIEYYHSLVVETHPHDFAIEAITQVLTSLIEATTALRITNTSPVTTSHSDVFSTPHVVDIQPPPYPGTPVTAPTKLNSEAIATPAQPSSASSSTARVVSTPSPFATPLRTPKDRHPTPCPRSTPRTPRRGSKHYTVVKGLGVGVFLDWGKVGSLVLGVSGAVYKGYNSKELAEVAFNSSLADGDVAVLGKGGEVIWVVSEDDLGDLE</sequence>
<dbReference type="InParanoid" id="A0A067PHC2"/>
<dbReference type="Pfam" id="PF01693">
    <property type="entry name" value="Cauli_VI"/>
    <property type="match status" value="1"/>
</dbReference>